<sequence>MVGVSLSIQSVRRDQLARRISKFAIKKRGSMLASLLLHRRGIGQQDLERTVVTKLQTLSLVSLYHHVVSGLQVMHPEVSVWI</sequence>
<gene>
    <name evidence="1" type="ORF">GDO81_023798</name>
</gene>
<organism evidence="1 2">
    <name type="scientific">Engystomops pustulosus</name>
    <name type="common">Tungara frog</name>
    <name type="synonym">Physalaemus pustulosus</name>
    <dbReference type="NCBI Taxonomy" id="76066"/>
    <lineage>
        <taxon>Eukaryota</taxon>
        <taxon>Metazoa</taxon>
        <taxon>Chordata</taxon>
        <taxon>Craniata</taxon>
        <taxon>Vertebrata</taxon>
        <taxon>Euteleostomi</taxon>
        <taxon>Amphibia</taxon>
        <taxon>Batrachia</taxon>
        <taxon>Anura</taxon>
        <taxon>Neobatrachia</taxon>
        <taxon>Hyloidea</taxon>
        <taxon>Leptodactylidae</taxon>
        <taxon>Leiuperinae</taxon>
        <taxon>Engystomops</taxon>
    </lineage>
</organism>
<evidence type="ECO:0000313" key="1">
    <source>
        <dbReference type="EMBL" id="KAG8537813.1"/>
    </source>
</evidence>
<comment type="caution">
    <text evidence="1">The sequence shown here is derived from an EMBL/GenBank/DDBJ whole genome shotgun (WGS) entry which is preliminary data.</text>
</comment>
<dbReference type="Proteomes" id="UP000824782">
    <property type="component" value="Unassembled WGS sequence"/>
</dbReference>
<protein>
    <submittedName>
        <fullName evidence="1">Uncharacterized protein</fullName>
    </submittedName>
</protein>
<proteinExistence type="predicted"/>
<dbReference type="AlphaFoldDB" id="A0AAV6YP26"/>
<keyword evidence="2" id="KW-1185">Reference proteome</keyword>
<dbReference type="EMBL" id="WNYA01026557">
    <property type="protein sequence ID" value="KAG8537813.1"/>
    <property type="molecule type" value="Genomic_DNA"/>
</dbReference>
<evidence type="ECO:0000313" key="2">
    <source>
        <dbReference type="Proteomes" id="UP000824782"/>
    </source>
</evidence>
<accession>A0AAV6YP26</accession>
<name>A0AAV6YP26_ENGPU</name>
<reference evidence="1" key="1">
    <citation type="thesis" date="2020" institute="ProQuest LLC" country="789 East Eisenhower Parkway, Ann Arbor, MI, USA">
        <title>Comparative Genomics and Chromosome Evolution.</title>
        <authorList>
            <person name="Mudd A.B."/>
        </authorList>
    </citation>
    <scope>NUCLEOTIDE SEQUENCE</scope>
    <source>
        <strain evidence="1">237g6f4</strain>
        <tissue evidence="1">Blood</tissue>
    </source>
</reference>